<keyword evidence="2" id="KW-0645">Protease</keyword>
<evidence type="ECO:0000256" key="8">
    <source>
        <dbReference type="SAM" id="MobiDB-lite"/>
    </source>
</evidence>
<accession>A0A2P2MF59</accession>
<feature type="active site" evidence="7">
    <location>
        <position position="176"/>
    </location>
</feature>
<dbReference type="PRINTS" id="PR00792">
    <property type="entry name" value="PEPSIN"/>
</dbReference>
<name>A0A2P2MF59_RHIMU</name>
<dbReference type="PROSITE" id="PS51767">
    <property type="entry name" value="PEPTIDASE_A1"/>
    <property type="match status" value="1"/>
</dbReference>
<organism evidence="11">
    <name type="scientific">Rhizophora mucronata</name>
    <name type="common">Asiatic mangrove</name>
    <dbReference type="NCBI Taxonomy" id="61149"/>
    <lineage>
        <taxon>Eukaryota</taxon>
        <taxon>Viridiplantae</taxon>
        <taxon>Streptophyta</taxon>
        <taxon>Embryophyta</taxon>
        <taxon>Tracheophyta</taxon>
        <taxon>Spermatophyta</taxon>
        <taxon>Magnoliopsida</taxon>
        <taxon>eudicotyledons</taxon>
        <taxon>Gunneridae</taxon>
        <taxon>Pentapetalae</taxon>
        <taxon>rosids</taxon>
        <taxon>fabids</taxon>
        <taxon>Malpighiales</taxon>
        <taxon>Rhizophoraceae</taxon>
        <taxon>Rhizophora</taxon>
    </lineage>
</organism>
<dbReference type="SUPFAM" id="SSF50630">
    <property type="entry name" value="Acid proteases"/>
    <property type="match status" value="1"/>
</dbReference>
<dbReference type="GO" id="GO:0004190">
    <property type="term" value="F:aspartic-type endopeptidase activity"/>
    <property type="evidence" value="ECO:0007669"/>
    <property type="project" value="UniProtKB-KW"/>
</dbReference>
<dbReference type="AlphaFoldDB" id="A0A2P2MF59"/>
<feature type="active site" evidence="7">
    <location>
        <position position="378"/>
    </location>
</feature>
<evidence type="ECO:0000256" key="4">
    <source>
        <dbReference type="ARBA" id="ARBA00022750"/>
    </source>
</evidence>
<evidence type="ECO:0000256" key="5">
    <source>
        <dbReference type="ARBA" id="ARBA00022801"/>
    </source>
</evidence>
<dbReference type="CDD" id="cd05472">
    <property type="entry name" value="cnd41_like"/>
    <property type="match status" value="1"/>
</dbReference>
<dbReference type="FunFam" id="2.40.70.10:FF:000013">
    <property type="entry name" value="Aspartyl protease AED1"/>
    <property type="match status" value="1"/>
</dbReference>
<evidence type="ECO:0000259" key="10">
    <source>
        <dbReference type="PROSITE" id="PS51767"/>
    </source>
</evidence>
<dbReference type="InterPro" id="IPR033873">
    <property type="entry name" value="CND41-like"/>
</dbReference>
<sequence length="500" mass="53668">MALLFSRIPFRFFLCAYFLSICLLFSPDKSYASFQGRKVAEGHHRDQHSYTVQLSTLLPSTACKQSSKEFNKGASLKVVHKHGPCYQQNHDEEKGSVIPNHTEILRQDHLRVNSIHSKLSGNLAAAGGGGGGGSNDVKGMDSTRLPAKDGSTVGSGNYIVTVGLGTPKRDLSLIFDTASDLCWTQCEPCVKYCYSQKEPIFNPFQSASYSNISCSSSFCSSLFSATGYPPRCTSTSTCVYVLQYGDSSFSLGYLGSERLTLTSTDVFDNFLFGCGQNNQGLYGGAAGILGLGRDKMSLVSQTAQKYKKIFSYCLPSTSSSDGFLIFGGWASECLKYTPISTISAEPSFYGIDFTGISVGGTKLPISAAVFSTAGAIIDAGTVITRLPPRAYSALRSAFRRKMSKYPTAPSLSILDTCYDLHSYETITVPKISLFFKGGIQVDVDKAGIFYVNNSSQVCLAFAGNSNATDLAIFGNVQQQTLEVVYDGAAGRLGFAPGACS</sequence>
<dbReference type="InterPro" id="IPR033121">
    <property type="entry name" value="PEPTIDASE_A1"/>
</dbReference>
<dbReference type="Gene3D" id="2.40.70.10">
    <property type="entry name" value="Acid Proteases"/>
    <property type="match status" value="2"/>
</dbReference>
<dbReference type="FunFam" id="2.40.70.10:FF:000021">
    <property type="entry name" value="Aspartyl protease AED1"/>
    <property type="match status" value="1"/>
</dbReference>
<comment type="similarity">
    <text evidence="1">Belongs to the peptidase A1 family.</text>
</comment>
<feature type="chain" id="PRO_5015169770" evidence="9">
    <location>
        <begin position="33"/>
        <end position="500"/>
    </location>
</feature>
<evidence type="ECO:0000256" key="6">
    <source>
        <dbReference type="ARBA" id="ARBA00023157"/>
    </source>
</evidence>
<dbReference type="InterPro" id="IPR021109">
    <property type="entry name" value="Peptidase_aspartic_dom_sf"/>
</dbReference>
<feature type="region of interest" description="Disordered" evidence="8">
    <location>
        <begin position="126"/>
        <end position="146"/>
    </location>
</feature>
<dbReference type="GO" id="GO:0006508">
    <property type="term" value="P:proteolysis"/>
    <property type="evidence" value="ECO:0007669"/>
    <property type="project" value="UniProtKB-KW"/>
</dbReference>
<dbReference type="Pfam" id="PF14543">
    <property type="entry name" value="TAXi_N"/>
    <property type="match status" value="1"/>
</dbReference>
<evidence type="ECO:0000256" key="2">
    <source>
        <dbReference type="ARBA" id="ARBA00022670"/>
    </source>
</evidence>
<feature type="signal peptide" evidence="9">
    <location>
        <begin position="1"/>
        <end position="32"/>
    </location>
</feature>
<proteinExistence type="inferred from homology"/>
<keyword evidence="6" id="KW-1015">Disulfide bond</keyword>
<keyword evidence="3 9" id="KW-0732">Signal</keyword>
<evidence type="ECO:0000256" key="7">
    <source>
        <dbReference type="PIRSR" id="PIRSR601461-1"/>
    </source>
</evidence>
<dbReference type="EMBL" id="GGEC01048402">
    <property type="protein sequence ID" value="MBX28886.1"/>
    <property type="molecule type" value="Transcribed_RNA"/>
</dbReference>
<dbReference type="PANTHER" id="PTHR13683:SF750">
    <property type="entry name" value="ASPARTYL PROTEASE AED1"/>
    <property type="match status" value="1"/>
</dbReference>
<protein>
    <submittedName>
        <fullName evidence="11">Uncharacterized protein MANES_16G132600</fullName>
    </submittedName>
</protein>
<reference evidence="11" key="1">
    <citation type="submission" date="2018-02" db="EMBL/GenBank/DDBJ databases">
        <title>Rhizophora mucronata_Transcriptome.</title>
        <authorList>
            <person name="Meera S.P."/>
            <person name="Sreeshan A."/>
            <person name="Augustine A."/>
        </authorList>
    </citation>
    <scope>NUCLEOTIDE SEQUENCE</scope>
    <source>
        <tissue evidence="11">Leaf</tissue>
    </source>
</reference>
<evidence type="ECO:0000256" key="1">
    <source>
        <dbReference type="ARBA" id="ARBA00007447"/>
    </source>
</evidence>
<keyword evidence="4" id="KW-0064">Aspartyl protease</keyword>
<evidence type="ECO:0000313" key="11">
    <source>
        <dbReference type="EMBL" id="MBX28886.1"/>
    </source>
</evidence>
<dbReference type="InterPro" id="IPR032861">
    <property type="entry name" value="TAXi_N"/>
</dbReference>
<dbReference type="PANTHER" id="PTHR13683">
    <property type="entry name" value="ASPARTYL PROTEASES"/>
    <property type="match status" value="1"/>
</dbReference>
<dbReference type="Pfam" id="PF14541">
    <property type="entry name" value="TAXi_C"/>
    <property type="match status" value="1"/>
</dbReference>
<dbReference type="InterPro" id="IPR001461">
    <property type="entry name" value="Aspartic_peptidase_A1"/>
</dbReference>
<evidence type="ECO:0000256" key="3">
    <source>
        <dbReference type="ARBA" id="ARBA00022729"/>
    </source>
</evidence>
<feature type="domain" description="Peptidase A1" evidence="10">
    <location>
        <begin position="158"/>
        <end position="495"/>
    </location>
</feature>
<dbReference type="InterPro" id="IPR032799">
    <property type="entry name" value="TAXi_C"/>
</dbReference>
<keyword evidence="5" id="KW-0378">Hydrolase</keyword>
<evidence type="ECO:0000256" key="9">
    <source>
        <dbReference type="SAM" id="SignalP"/>
    </source>
</evidence>